<organism evidence="2 3">
    <name type="scientific">Glossina pallidipes</name>
    <name type="common">Tsetse fly</name>
    <dbReference type="NCBI Taxonomy" id="7398"/>
    <lineage>
        <taxon>Eukaryota</taxon>
        <taxon>Metazoa</taxon>
        <taxon>Ecdysozoa</taxon>
        <taxon>Arthropoda</taxon>
        <taxon>Hexapoda</taxon>
        <taxon>Insecta</taxon>
        <taxon>Pterygota</taxon>
        <taxon>Neoptera</taxon>
        <taxon>Endopterygota</taxon>
        <taxon>Diptera</taxon>
        <taxon>Brachycera</taxon>
        <taxon>Muscomorpha</taxon>
        <taxon>Hippoboscoidea</taxon>
        <taxon>Glossinidae</taxon>
        <taxon>Glossina</taxon>
    </lineage>
</organism>
<dbReference type="AlphaFoldDB" id="A0A1B0A2N4"/>
<dbReference type="Pfam" id="PF14732">
    <property type="entry name" value="UAE_UbL"/>
    <property type="match status" value="1"/>
</dbReference>
<dbReference type="VEuPathDB" id="VectorBase:GPAI032579"/>
<dbReference type="Gene3D" id="3.10.290.20">
    <property type="entry name" value="Ubiquitin-like 2 activating enzyme e1b. Chain: B, domain 3"/>
    <property type="match status" value="1"/>
</dbReference>
<dbReference type="EnsemblMetazoa" id="GPAI032579-RA">
    <property type="protein sequence ID" value="GPAI032579-PA"/>
    <property type="gene ID" value="GPAI032579"/>
</dbReference>
<accession>A0A1B0A2N4</accession>
<reference evidence="3" key="1">
    <citation type="submission" date="2014-03" db="EMBL/GenBank/DDBJ databases">
        <authorList>
            <person name="Aksoy S."/>
            <person name="Warren W."/>
            <person name="Wilson R.K."/>
        </authorList>
    </citation>
    <scope>NUCLEOTIDE SEQUENCE [LARGE SCALE GENOMIC DNA]</scope>
    <source>
        <strain evidence="3">IAEA</strain>
    </source>
</reference>
<keyword evidence="3" id="KW-1185">Reference proteome</keyword>
<proteinExistence type="predicted"/>
<evidence type="ECO:0000313" key="3">
    <source>
        <dbReference type="Proteomes" id="UP000092445"/>
    </source>
</evidence>
<evidence type="ECO:0000259" key="1">
    <source>
        <dbReference type="Pfam" id="PF14732"/>
    </source>
</evidence>
<dbReference type="Proteomes" id="UP000092445">
    <property type="component" value="Unassembled WGS sequence"/>
</dbReference>
<feature type="domain" description="Ubiquitin/SUMO-activating enzyme ubiquitin-like" evidence="1">
    <location>
        <begin position="41"/>
        <end position="100"/>
    </location>
</feature>
<reference evidence="2" key="2">
    <citation type="submission" date="2020-05" db="UniProtKB">
        <authorList>
            <consortium name="EnsemblMetazoa"/>
        </authorList>
    </citation>
    <scope>IDENTIFICATION</scope>
    <source>
        <strain evidence="2">IAEA</strain>
    </source>
</reference>
<evidence type="ECO:0000313" key="2">
    <source>
        <dbReference type="EnsemblMetazoa" id="GPAI032579-PA"/>
    </source>
</evidence>
<protein>
    <recommendedName>
        <fullName evidence="1">Ubiquitin/SUMO-activating enzyme ubiquitin-like domain-containing protein</fullName>
    </recommendedName>
</protein>
<dbReference type="InterPro" id="IPR028077">
    <property type="entry name" value="UAE_UbL_dom"/>
</dbReference>
<name>A0A1B0A2N4_GLOPL</name>
<dbReference type="STRING" id="7398.A0A1B0A2N4"/>
<sequence>MLIPHQFLTAPNPNCYVCAAEPAIHLRIDTKCMRTKEFREEVDVIIDIKGVVVISPEDGETECNEERFMNEMDIGDGIILKCHNFFQNYELNIIIVHTDAEVQAREKL</sequence>